<proteinExistence type="predicted"/>
<keyword evidence="3" id="KW-1185">Reference proteome</keyword>
<accession>A0AA40AQF2</accession>
<dbReference type="EMBL" id="JAUKUA010000003">
    <property type="protein sequence ID" value="KAK0720085.1"/>
    <property type="molecule type" value="Genomic_DNA"/>
</dbReference>
<evidence type="ECO:0000313" key="2">
    <source>
        <dbReference type="EMBL" id="KAK0720085.1"/>
    </source>
</evidence>
<name>A0AA40AQF2_9PEZI</name>
<feature type="region of interest" description="Disordered" evidence="1">
    <location>
        <begin position="336"/>
        <end position="383"/>
    </location>
</feature>
<gene>
    <name evidence="2" type="ORF">B0H67DRAFT_484222</name>
</gene>
<sequence length="710" mass="78343">MPRRRGASNSTVATVDDVRHSWIKETSVLKPAPADVDDSEWPTFVLTDAVIYGPDGKTMSNPLFSEKGPMVVRGNLELNDEAEITERLLKPNIKSASIEIKKSSRYSMGYGELALWVSGEAGWFEIRPAPKYEAMYLEICEAITLYYEALDVYDKYEKECARKKRKKQGKSGKGALPQPPTLDDIFLQYAIGAGDGVFRDEVEVRYRKWAPFLVAHFPKEEDVTWEGTTFANWIREISLEPPDTTAAKESGATSRHPPEIVNTILGRSQSQHGALSDRSRSKSVKLTKKAANIRDLEMSDVASSQSQSPPPRKSKVAKAPVETPVPLPVIYQPLARPAASKPPPAPNAPKPPAASKPPPAPNAPKPPPAPHASRESSPVDANTHSPVDVLLDVVKKHAVGRDLNKISPSTVNSQLHLNCRVKEYAGVSELSAFYSQEILAKLGPEWTGTPWYVWLKEVSQKPFKPHINKVEEIPGQLVRRRRATPSISTPVSQTHSKAKMRKPAQYGESDSEEDILSSKRSAQGRRSGKGAGLRLVSASKKRPLASEMDDESASGSRRGRKKTKVTHAFSDDENMEDANGTSNSASPGLDDEEDTDGKGDLDIPMPDGSARVIVHAEKIPAMSPSGPNGTWTCDQDDCGYVVRAAEEQAAQEQIQQHFRDHEARAERINLAMKESRGHLPIKYAHFPPILLIVKFTPPHTFPVRERQQQF</sequence>
<feature type="compositionally biased region" description="Pro residues" evidence="1">
    <location>
        <begin position="340"/>
        <end position="370"/>
    </location>
</feature>
<feature type="compositionally biased region" description="Polar residues" evidence="1">
    <location>
        <begin position="485"/>
        <end position="495"/>
    </location>
</feature>
<evidence type="ECO:0000313" key="3">
    <source>
        <dbReference type="Proteomes" id="UP001172102"/>
    </source>
</evidence>
<feature type="region of interest" description="Disordered" evidence="1">
    <location>
        <begin position="265"/>
        <end position="321"/>
    </location>
</feature>
<comment type="caution">
    <text evidence="2">The sequence shown here is derived from an EMBL/GenBank/DDBJ whole genome shotgun (WGS) entry which is preliminary data.</text>
</comment>
<reference evidence="2" key="1">
    <citation type="submission" date="2023-06" db="EMBL/GenBank/DDBJ databases">
        <title>Genome-scale phylogeny and comparative genomics of the fungal order Sordariales.</title>
        <authorList>
            <consortium name="Lawrence Berkeley National Laboratory"/>
            <person name="Hensen N."/>
            <person name="Bonometti L."/>
            <person name="Westerberg I."/>
            <person name="Brannstrom I.O."/>
            <person name="Guillou S."/>
            <person name="Cros-Aarteil S."/>
            <person name="Calhoun S."/>
            <person name="Haridas S."/>
            <person name="Kuo A."/>
            <person name="Mondo S."/>
            <person name="Pangilinan J."/>
            <person name="Riley R."/>
            <person name="Labutti K."/>
            <person name="Andreopoulos B."/>
            <person name="Lipzen A."/>
            <person name="Chen C."/>
            <person name="Yanf M."/>
            <person name="Daum C."/>
            <person name="Ng V."/>
            <person name="Clum A."/>
            <person name="Steindorff A."/>
            <person name="Ohm R."/>
            <person name="Martin F."/>
            <person name="Silar P."/>
            <person name="Natvig D."/>
            <person name="Lalanne C."/>
            <person name="Gautier V."/>
            <person name="Ament-Velasquez S.L."/>
            <person name="Kruys A."/>
            <person name="Hutchinson M.I."/>
            <person name="Powell A.J."/>
            <person name="Barry K."/>
            <person name="Miller A.N."/>
            <person name="Grigoriev I.V."/>
            <person name="Debuchy R."/>
            <person name="Gladieux P."/>
            <person name="Thoren M.H."/>
            <person name="Johannesson H."/>
        </authorList>
    </citation>
    <scope>NUCLEOTIDE SEQUENCE</scope>
    <source>
        <strain evidence="2">SMH4607-1</strain>
    </source>
</reference>
<feature type="region of interest" description="Disordered" evidence="1">
    <location>
        <begin position="475"/>
        <end position="599"/>
    </location>
</feature>
<organism evidence="2 3">
    <name type="scientific">Lasiosphaeris hirsuta</name>
    <dbReference type="NCBI Taxonomy" id="260670"/>
    <lineage>
        <taxon>Eukaryota</taxon>
        <taxon>Fungi</taxon>
        <taxon>Dikarya</taxon>
        <taxon>Ascomycota</taxon>
        <taxon>Pezizomycotina</taxon>
        <taxon>Sordariomycetes</taxon>
        <taxon>Sordariomycetidae</taxon>
        <taxon>Sordariales</taxon>
        <taxon>Lasiosphaeriaceae</taxon>
        <taxon>Lasiosphaeris</taxon>
    </lineage>
</organism>
<evidence type="ECO:0008006" key="4">
    <source>
        <dbReference type="Google" id="ProtNLM"/>
    </source>
</evidence>
<evidence type="ECO:0000256" key="1">
    <source>
        <dbReference type="SAM" id="MobiDB-lite"/>
    </source>
</evidence>
<protein>
    <recommendedName>
        <fullName evidence="4">DNA (cytosine-5)-methyltransferase 1 replication foci domain-containing protein</fullName>
    </recommendedName>
</protein>
<dbReference type="AlphaFoldDB" id="A0AA40AQF2"/>
<dbReference type="Proteomes" id="UP001172102">
    <property type="component" value="Unassembled WGS sequence"/>
</dbReference>